<dbReference type="RefSeq" id="WP_264983030.1">
    <property type="nucleotide sequence ID" value="NZ_AP026708.1"/>
</dbReference>
<comment type="similarity">
    <text evidence="2">Belongs to the autoinducer-2 exporter (AI-2E) (TC 2.A.86) family.</text>
</comment>
<feature type="transmembrane region" description="Helical" evidence="6">
    <location>
        <begin position="14"/>
        <end position="32"/>
    </location>
</feature>
<organism evidence="7 8">
    <name type="scientific">Pseudodesulfovibrio portus</name>
    <dbReference type="NCBI Taxonomy" id="231439"/>
    <lineage>
        <taxon>Bacteria</taxon>
        <taxon>Pseudomonadati</taxon>
        <taxon>Thermodesulfobacteriota</taxon>
        <taxon>Desulfovibrionia</taxon>
        <taxon>Desulfovibrionales</taxon>
        <taxon>Desulfovibrionaceae</taxon>
    </lineage>
</organism>
<accession>A0ABM8ANK0</accession>
<evidence type="ECO:0000313" key="8">
    <source>
        <dbReference type="Proteomes" id="UP001061361"/>
    </source>
</evidence>
<feature type="transmembrane region" description="Helical" evidence="6">
    <location>
        <begin position="222"/>
        <end position="250"/>
    </location>
</feature>
<dbReference type="InterPro" id="IPR002549">
    <property type="entry name" value="AI-2E-like"/>
</dbReference>
<feature type="transmembrane region" description="Helical" evidence="6">
    <location>
        <begin position="72"/>
        <end position="94"/>
    </location>
</feature>
<evidence type="ECO:0000256" key="4">
    <source>
        <dbReference type="ARBA" id="ARBA00022989"/>
    </source>
</evidence>
<dbReference type="PANTHER" id="PTHR21716">
    <property type="entry name" value="TRANSMEMBRANE PROTEIN"/>
    <property type="match status" value="1"/>
</dbReference>
<dbReference type="PANTHER" id="PTHR21716:SF4">
    <property type="entry name" value="TRANSMEMBRANE PROTEIN 245"/>
    <property type="match status" value="1"/>
</dbReference>
<reference evidence="7" key="1">
    <citation type="submission" date="2022-08" db="EMBL/GenBank/DDBJ databases">
        <title>Genome Sequence of the sulphate-reducing bacterium, Pseudodesulfovibrio portus JCM14722.</title>
        <authorList>
            <person name="Kondo R."/>
            <person name="Kataoka T."/>
        </authorList>
    </citation>
    <scope>NUCLEOTIDE SEQUENCE</scope>
    <source>
        <strain evidence="7">JCM 14722</strain>
    </source>
</reference>
<dbReference type="Pfam" id="PF01594">
    <property type="entry name" value="AI-2E_transport"/>
    <property type="match status" value="1"/>
</dbReference>
<name>A0ABM8ANK0_9BACT</name>
<evidence type="ECO:0000256" key="6">
    <source>
        <dbReference type="SAM" id="Phobius"/>
    </source>
</evidence>
<feature type="transmembrane region" description="Helical" evidence="6">
    <location>
        <begin position="169"/>
        <end position="187"/>
    </location>
</feature>
<dbReference type="Proteomes" id="UP001061361">
    <property type="component" value="Chromosome"/>
</dbReference>
<protein>
    <submittedName>
        <fullName evidence="7">AI-2E family transporter</fullName>
    </submittedName>
</protein>
<feature type="transmembrane region" description="Helical" evidence="6">
    <location>
        <begin position="38"/>
        <end position="60"/>
    </location>
</feature>
<evidence type="ECO:0000256" key="5">
    <source>
        <dbReference type="ARBA" id="ARBA00023136"/>
    </source>
</evidence>
<gene>
    <name evidence="7" type="ORF">JCM14722_05150</name>
</gene>
<dbReference type="EMBL" id="AP026708">
    <property type="protein sequence ID" value="BDQ32973.1"/>
    <property type="molecule type" value="Genomic_DNA"/>
</dbReference>
<sequence>MNDKKPVNPLLDGGIYKVFLILLFLFSLYLGFALIEPFIHTMIFSTVLAVLFSPVFNWALRVFEGKRSAASGLTVAIIVFALLLPMTFLLMALINQGVESLVSLNAWITQGTYKDLVSLETLDKYLALLNAKLPFLRIDEVELQADIVQYSRQFAQSMLAFGTELVRNGAKLILHFLLMVFILFYFLRDGSKMVAYLKHLSPLRPAQEDFIIDSLKRVARGVLMGCLLVAVLQGVAGGIGLAVVGIPAFFWGAMMALSSLIPVLGTGLVWVPSVVYLVLAGDWKTAIFLALWCGIFVVGIDTILRPIFMREAAQVSTFYIFIAILGGIYSFGMLGIFYGPLILSFVMVMLQIYIEEYADDLRDEDEAQS</sequence>
<comment type="subcellular location">
    <subcellularLocation>
        <location evidence="1">Membrane</location>
        <topology evidence="1">Multi-pass membrane protein</topology>
    </subcellularLocation>
</comment>
<evidence type="ECO:0000256" key="3">
    <source>
        <dbReference type="ARBA" id="ARBA00022692"/>
    </source>
</evidence>
<feature type="transmembrane region" description="Helical" evidence="6">
    <location>
        <begin position="256"/>
        <end position="279"/>
    </location>
</feature>
<evidence type="ECO:0000256" key="2">
    <source>
        <dbReference type="ARBA" id="ARBA00009773"/>
    </source>
</evidence>
<feature type="transmembrane region" description="Helical" evidence="6">
    <location>
        <begin position="320"/>
        <end position="353"/>
    </location>
</feature>
<keyword evidence="4 6" id="KW-1133">Transmembrane helix</keyword>
<feature type="transmembrane region" description="Helical" evidence="6">
    <location>
        <begin position="286"/>
        <end position="308"/>
    </location>
</feature>
<keyword evidence="3 6" id="KW-0812">Transmembrane</keyword>
<keyword evidence="5 6" id="KW-0472">Membrane</keyword>
<evidence type="ECO:0000313" key="7">
    <source>
        <dbReference type="EMBL" id="BDQ32973.1"/>
    </source>
</evidence>
<evidence type="ECO:0000256" key="1">
    <source>
        <dbReference type="ARBA" id="ARBA00004141"/>
    </source>
</evidence>
<keyword evidence="8" id="KW-1185">Reference proteome</keyword>
<proteinExistence type="inferred from homology"/>